<keyword evidence="2" id="KW-1185">Reference proteome</keyword>
<proteinExistence type="predicted"/>
<accession>A0ACB7ZDN1</accession>
<name>A0ACB7ZDN1_9ERIC</name>
<dbReference type="EMBL" id="CM037162">
    <property type="protein sequence ID" value="KAH7863848.1"/>
    <property type="molecule type" value="Genomic_DNA"/>
</dbReference>
<reference evidence="1 2" key="1">
    <citation type="journal article" date="2021" name="Hortic Res">
        <title>High-quality reference genome and annotation aids understanding of berry development for evergreen blueberry (Vaccinium darrowii).</title>
        <authorList>
            <person name="Yu J."/>
            <person name="Hulse-Kemp A.M."/>
            <person name="Babiker E."/>
            <person name="Staton M."/>
        </authorList>
    </citation>
    <scope>NUCLEOTIDE SEQUENCE [LARGE SCALE GENOMIC DNA]</scope>
    <source>
        <strain evidence="2">cv. NJ 8807/NJ 8810</strain>
        <tissue evidence="1">Young leaf</tissue>
    </source>
</reference>
<evidence type="ECO:0000313" key="2">
    <source>
        <dbReference type="Proteomes" id="UP000828048"/>
    </source>
</evidence>
<comment type="caution">
    <text evidence="1">The sequence shown here is derived from an EMBL/GenBank/DDBJ whole genome shotgun (WGS) entry which is preliminary data.</text>
</comment>
<evidence type="ECO:0000313" key="1">
    <source>
        <dbReference type="EMBL" id="KAH7863848.1"/>
    </source>
</evidence>
<gene>
    <name evidence="1" type="ORF">Vadar_022648</name>
</gene>
<dbReference type="Proteomes" id="UP000828048">
    <property type="component" value="Chromosome 12"/>
</dbReference>
<sequence length="168" mass="18420">MAEDGVVVGIAKGSEPKEYLRNQRYPQNGLLPQPKGSSKPKYHKPRIKPTNWAAGGSGMQAFFLDSGPRTGGTGVFLPRRAGFDFHPTKKPACSPVLLPSRVVQALNLNVHELGLQIKPPKDINNDSKSIDRDAKDNKKGKNGSTHCCVLSQSRNASPEIFLPKEWTY</sequence>
<organism evidence="1 2">
    <name type="scientific">Vaccinium darrowii</name>
    <dbReference type="NCBI Taxonomy" id="229202"/>
    <lineage>
        <taxon>Eukaryota</taxon>
        <taxon>Viridiplantae</taxon>
        <taxon>Streptophyta</taxon>
        <taxon>Embryophyta</taxon>
        <taxon>Tracheophyta</taxon>
        <taxon>Spermatophyta</taxon>
        <taxon>Magnoliopsida</taxon>
        <taxon>eudicotyledons</taxon>
        <taxon>Gunneridae</taxon>
        <taxon>Pentapetalae</taxon>
        <taxon>asterids</taxon>
        <taxon>Ericales</taxon>
        <taxon>Ericaceae</taxon>
        <taxon>Vaccinioideae</taxon>
        <taxon>Vaccinieae</taxon>
        <taxon>Vaccinium</taxon>
    </lineage>
</organism>
<protein>
    <submittedName>
        <fullName evidence="1">Uncharacterized protein</fullName>
    </submittedName>
</protein>